<reference evidence="2" key="1">
    <citation type="submission" date="2011-08" db="EMBL/GenBank/DDBJ databases">
        <authorList>
            <person name="Rombauts S."/>
        </authorList>
    </citation>
    <scope>NUCLEOTIDE SEQUENCE</scope>
    <source>
        <strain evidence="2">London</strain>
    </source>
</reference>
<keyword evidence="2" id="KW-1185">Reference proteome</keyword>
<reference evidence="1" key="2">
    <citation type="submission" date="2015-06" db="UniProtKB">
        <authorList>
            <consortium name="EnsemblMetazoa"/>
        </authorList>
    </citation>
    <scope>IDENTIFICATION</scope>
</reference>
<evidence type="ECO:0000313" key="2">
    <source>
        <dbReference type="Proteomes" id="UP000015104"/>
    </source>
</evidence>
<evidence type="ECO:0000313" key="1">
    <source>
        <dbReference type="EnsemblMetazoa" id="tetur41g00700.1"/>
    </source>
</evidence>
<accession>T1L4Z8</accession>
<dbReference type="HOGENOM" id="CLU_3336210_0_0_1"/>
<dbReference type="AlphaFoldDB" id="T1L4Z8"/>
<proteinExistence type="predicted"/>
<dbReference type="Proteomes" id="UP000015104">
    <property type="component" value="Unassembled WGS sequence"/>
</dbReference>
<protein>
    <submittedName>
        <fullName evidence="1">Uncharacterized protein</fullName>
    </submittedName>
</protein>
<sequence length="38" mass="4635">MISIRIQVNGKCLENLQNYILFTHEMKQLCFSYFFTIF</sequence>
<name>T1L4Z8_TETUR</name>
<dbReference type="EMBL" id="CAEY01001179">
    <property type="status" value="NOT_ANNOTATED_CDS"/>
    <property type="molecule type" value="Genomic_DNA"/>
</dbReference>
<organism evidence="1 2">
    <name type="scientific">Tetranychus urticae</name>
    <name type="common">Two-spotted spider mite</name>
    <dbReference type="NCBI Taxonomy" id="32264"/>
    <lineage>
        <taxon>Eukaryota</taxon>
        <taxon>Metazoa</taxon>
        <taxon>Ecdysozoa</taxon>
        <taxon>Arthropoda</taxon>
        <taxon>Chelicerata</taxon>
        <taxon>Arachnida</taxon>
        <taxon>Acari</taxon>
        <taxon>Acariformes</taxon>
        <taxon>Trombidiformes</taxon>
        <taxon>Prostigmata</taxon>
        <taxon>Eleutherengona</taxon>
        <taxon>Raphignathae</taxon>
        <taxon>Tetranychoidea</taxon>
        <taxon>Tetranychidae</taxon>
        <taxon>Tetranychus</taxon>
    </lineage>
</organism>
<dbReference type="EnsemblMetazoa" id="tetur41g00700.1">
    <property type="protein sequence ID" value="tetur41g00700.1"/>
    <property type="gene ID" value="tetur41g00700"/>
</dbReference>